<proteinExistence type="predicted"/>
<organism evidence="1 2">
    <name type="scientific">Fusarium albosuccineum</name>
    <dbReference type="NCBI Taxonomy" id="1237068"/>
    <lineage>
        <taxon>Eukaryota</taxon>
        <taxon>Fungi</taxon>
        <taxon>Dikarya</taxon>
        <taxon>Ascomycota</taxon>
        <taxon>Pezizomycotina</taxon>
        <taxon>Sordariomycetes</taxon>
        <taxon>Hypocreomycetidae</taxon>
        <taxon>Hypocreales</taxon>
        <taxon>Nectriaceae</taxon>
        <taxon>Fusarium</taxon>
        <taxon>Fusarium decemcellulare species complex</taxon>
    </lineage>
</organism>
<dbReference type="Proteomes" id="UP000554235">
    <property type="component" value="Unassembled WGS sequence"/>
</dbReference>
<protein>
    <submittedName>
        <fullName evidence="1">Uncharacterized protein</fullName>
    </submittedName>
</protein>
<gene>
    <name evidence="1" type="ORF">FALBO_6037</name>
</gene>
<name>A0A8H4PF00_9HYPO</name>
<keyword evidence="2" id="KW-1185">Reference proteome</keyword>
<dbReference type="AlphaFoldDB" id="A0A8H4PF00"/>
<evidence type="ECO:0000313" key="1">
    <source>
        <dbReference type="EMBL" id="KAF4467101.1"/>
    </source>
</evidence>
<sequence length="172" mass="17885">MEAEIAPEVVLEDSETSKVVLAVVSEVVSVAEEDLVGDVAVSVEVYLFLGIVEVETPKTVSVVDTARVPEEGALVNRETVLDVEVVASIVVSVFVVSIDASAVVWSLDSVAKEVSVVEEALGSVDAIVSSASLSVEIVDIVFASKEPAVDRNAVEEGVVNEAIPSVDSFEGA</sequence>
<dbReference type="EMBL" id="JAADYS010000790">
    <property type="protein sequence ID" value="KAF4467101.1"/>
    <property type="molecule type" value="Genomic_DNA"/>
</dbReference>
<comment type="caution">
    <text evidence="1">The sequence shown here is derived from an EMBL/GenBank/DDBJ whole genome shotgun (WGS) entry which is preliminary data.</text>
</comment>
<accession>A0A8H4PF00</accession>
<reference evidence="1 2" key="1">
    <citation type="submission" date="2020-01" db="EMBL/GenBank/DDBJ databases">
        <title>Identification and distribution of gene clusters putatively required for synthesis of sphingolipid metabolism inhibitors in phylogenetically diverse species of the filamentous fungus Fusarium.</title>
        <authorList>
            <person name="Kim H.-S."/>
            <person name="Busman M."/>
            <person name="Brown D.W."/>
            <person name="Divon H."/>
            <person name="Uhlig S."/>
            <person name="Proctor R.H."/>
        </authorList>
    </citation>
    <scope>NUCLEOTIDE SEQUENCE [LARGE SCALE GENOMIC DNA]</scope>
    <source>
        <strain evidence="1 2">NRRL 20459</strain>
    </source>
</reference>
<evidence type="ECO:0000313" key="2">
    <source>
        <dbReference type="Proteomes" id="UP000554235"/>
    </source>
</evidence>